<sequence>MCKHSCILSVRLGLKEITIHEDGNFKSISFKEVTNLISGTFGGNNLNDLDLGQEIKFCGFASSISEGLVLFEDFGLLALSSVSGRKLPTRAKESCMYWEKGFPRLLSNEQLQELMWKGCPLVGLCDITCDIGDSLESVNQTTSIDSHFFRFSYSVT</sequence>
<dbReference type="AlphaFoldDB" id="A0A803R232"/>
<dbReference type="EMBL" id="UZAU01000409">
    <property type="status" value="NOT_ANNOTATED_CDS"/>
    <property type="molecule type" value="Genomic_DNA"/>
</dbReference>
<accession>A0A803R232</accession>
<reference evidence="1" key="1">
    <citation type="submission" date="2018-11" db="EMBL/GenBank/DDBJ databases">
        <authorList>
            <person name="Grassa J C."/>
        </authorList>
    </citation>
    <scope>NUCLEOTIDE SEQUENCE [LARGE SCALE GENOMIC DNA]</scope>
</reference>
<dbReference type="Proteomes" id="UP000596661">
    <property type="component" value="Chromosome 5"/>
</dbReference>
<name>A0A803R232_CANSA</name>
<dbReference type="Gramene" id="novel_model_4164_5bd9a17a.3.5bd9b139">
    <property type="protein sequence ID" value="cds.novel_model_4164_5bd9a17a.3.5bd9b139"/>
    <property type="gene ID" value="novel_gene_2201_5bd9a17a"/>
</dbReference>
<reference evidence="1" key="2">
    <citation type="submission" date="2021-03" db="UniProtKB">
        <authorList>
            <consortium name="EnsemblPlants"/>
        </authorList>
    </citation>
    <scope>IDENTIFICATION</scope>
</reference>
<dbReference type="Gene3D" id="3.40.50.720">
    <property type="entry name" value="NAD(P)-binding Rossmann-like Domain"/>
    <property type="match status" value="1"/>
</dbReference>
<dbReference type="EnsemblPlants" id="novel_model_4164_5bd9a17a.3.5bd9b139">
    <property type="protein sequence ID" value="cds.novel_model_4164_5bd9a17a.3.5bd9b139"/>
    <property type="gene ID" value="novel_gene_2201_5bd9a17a"/>
</dbReference>
<evidence type="ECO:0000313" key="2">
    <source>
        <dbReference type="Proteomes" id="UP000596661"/>
    </source>
</evidence>
<organism evidence="1 2">
    <name type="scientific">Cannabis sativa</name>
    <name type="common">Hemp</name>
    <name type="synonym">Marijuana</name>
    <dbReference type="NCBI Taxonomy" id="3483"/>
    <lineage>
        <taxon>Eukaryota</taxon>
        <taxon>Viridiplantae</taxon>
        <taxon>Streptophyta</taxon>
        <taxon>Embryophyta</taxon>
        <taxon>Tracheophyta</taxon>
        <taxon>Spermatophyta</taxon>
        <taxon>Magnoliopsida</taxon>
        <taxon>eudicotyledons</taxon>
        <taxon>Gunneridae</taxon>
        <taxon>Pentapetalae</taxon>
        <taxon>rosids</taxon>
        <taxon>fabids</taxon>
        <taxon>Rosales</taxon>
        <taxon>Cannabaceae</taxon>
        <taxon>Cannabis</taxon>
    </lineage>
</organism>
<evidence type="ECO:0000313" key="1">
    <source>
        <dbReference type="EnsemblPlants" id="cds.novel_model_4164_5bd9a17a.3.5bd9b139"/>
    </source>
</evidence>
<dbReference type="OrthoDB" id="10059875at2759"/>
<proteinExistence type="predicted"/>
<keyword evidence="2" id="KW-1185">Reference proteome</keyword>
<protein>
    <submittedName>
        <fullName evidence="1">Uncharacterized protein</fullName>
    </submittedName>
</protein>